<accession>A0A9X2F908</accession>
<organism evidence="2 3">
    <name type="scientific">Aeoliella straminimaris</name>
    <dbReference type="NCBI Taxonomy" id="2954799"/>
    <lineage>
        <taxon>Bacteria</taxon>
        <taxon>Pseudomonadati</taxon>
        <taxon>Planctomycetota</taxon>
        <taxon>Planctomycetia</taxon>
        <taxon>Pirellulales</taxon>
        <taxon>Lacipirellulaceae</taxon>
        <taxon>Aeoliella</taxon>
    </lineage>
</organism>
<dbReference type="EMBL" id="JAMXLR010000036">
    <property type="protein sequence ID" value="MCO6044585.1"/>
    <property type="molecule type" value="Genomic_DNA"/>
</dbReference>
<protein>
    <recommendedName>
        <fullName evidence="4">HEAT repeat protein</fullName>
    </recommendedName>
</protein>
<evidence type="ECO:0000256" key="1">
    <source>
        <dbReference type="SAM" id="SignalP"/>
    </source>
</evidence>
<dbReference type="InterPro" id="IPR011989">
    <property type="entry name" value="ARM-like"/>
</dbReference>
<feature type="signal peptide" evidence="1">
    <location>
        <begin position="1"/>
        <end position="17"/>
    </location>
</feature>
<dbReference type="RefSeq" id="WP_252852695.1">
    <property type="nucleotide sequence ID" value="NZ_JAMXLR010000036.1"/>
</dbReference>
<evidence type="ECO:0008006" key="4">
    <source>
        <dbReference type="Google" id="ProtNLM"/>
    </source>
</evidence>
<sequence length="391" mass="43207">MRSLVLPLLLLSTPAWADLVHLSTGGQIAGQVERQEDGNYRITTSAGTVIALERSQISKIDDASAETQSYDARARTAPDTAEAQLALAKWCREHQLNGRASRHAERVIELEPGNVEARQMLNFRNVDGEWMTREQVMASRGLVWYDGSYRTRQEIALLQRSEKHKQLSAHWSSEIRKWRRWLNDRRPERVREAVANFNNVTDPLAGPPIVEMLKDEQDPAARRLMAKAASQIDHQSTVNALVLLSLNDPDEDLRLNCLGWLIDAERPGLAEAYVKALSSNDNDVVNRAGVALGSLEDETAIGPLIDALVTKHKRVVGSGSGGSTYSVSPSSGVSSFGGGGPKVVSGELRNPAVLSALVRITGEHFGYNKESWEKWHATQATLVHIDLRRDK</sequence>
<proteinExistence type="predicted"/>
<keyword evidence="1" id="KW-0732">Signal</keyword>
<evidence type="ECO:0000313" key="2">
    <source>
        <dbReference type="EMBL" id="MCO6044585.1"/>
    </source>
</evidence>
<dbReference type="InterPro" id="IPR016024">
    <property type="entry name" value="ARM-type_fold"/>
</dbReference>
<gene>
    <name evidence="2" type="ORF">NG895_11770</name>
</gene>
<evidence type="ECO:0000313" key="3">
    <source>
        <dbReference type="Proteomes" id="UP001155241"/>
    </source>
</evidence>
<reference evidence="2" key="1">
    <citation type="submission" date="2022-06" db="EMBL/GenBank/DDBJ databases">
        <title>Aeoliella straminimaris, a novel planctomycete from sediments.</title>
        <authorList>
            <person name="Vitorino I.R."/>
            <person name="Lage O.M."/>
        </authorList>
    </citation>
    <scope>NUCLEOTIDE SEQUENCE</scope>
    <source>
        <strain evidence="2">ICT_H6.2</strain>
    </source>
</reference>
<feature type="chain" id="PRO_5040785476" description="HEAT repeat protein" evidence="1">
    <location>
        <begin position="18"/>
        <end position="391"/>
    </location>
</feature>
<keyword evidence="3" id="KW-1185">Reference proteome</keyword>
<dbReference type="AlphaFoldDB" id="A0A9X2F908"/>
<comment type="caution">
    <text evidence="2">The sequence shown here is derived from an EMBL/GenBank/DDBJ whole genome shotgun (WGS) entry which is preliminary data.</text>
</comment>
<dbReference type="Proteomes" id="UP001155241">
    <property type="component" value="Unassembled WGS sequence"/>
</dbReference>
<dbReference type="Gene3D" id="1.25.10.10">
    <property type="entry name" value="Leucine-rich Repeat Variant"/>
    <property type="match status" value="1"/>
</dbReference>
<dbReference type="SUPFAM" id="SSF48371">
    <property type="entry name" value="ARM repeat"/>
    <property type="match status" value="1"/>
</dbReference>
<name>A0A9X2F908_9BACT</name>